<proteinExistence type="predicted"/>
<evidence type="ECO:0000313" key="2">
    <source>
        <dbReference type="Proteomes" id="UP000027616"/>
    </source>
</evidence>
<keyword evidence="2" id="KW-1185">Reference proteome</keyword>
<evidence type="ECO:0000313" key="1">
    <source>
        <dbReference type="EMBL" id="CDN31729.1"/>
    </source>
</evidence>
<dbReference type="EMBL" id="HG934468">
    <property type="protein sequence ID" value="CDN31729.1"/>
    <property type="molecule type" value="Genomic_DNA"/>
</dbReference>
<dbReference type="STRING" id="1433126.BN938_1649"/>
<dbReference type="KEGG" id="rbc:BN938_1649"/>
<protein>
    <submittedName>
        <fullName evidence="1">Uncharacterized protein</fullName>
    </submittedName>
</protein>
<reference evidence="1 2" key="1">
    <citation type="journal article" date="2015" name="Genome Announc.">
        <title>Complete Genome Sequence of the Novel Leech Symbiont Mucinivorans hirudinis M3T.</title>
        <authorList>
            <person name="Nelson M.C."/>
            <person name="Bomar L."/>
            <person name="Graf J."/>
        </authorList>
    </citation>
    <scope>NUCLEOTIDE SEQUENCE [LARGE SCALE GENOMIC DNA]</scope>
    <source>
        <strain evidence="2">M3</strain>
    </source>
</reference>
<organism evidence="1 2">
    <name type="scientific">Mucinivorans hirudinis</name>
    <dbReference type="NCBI Taxonomy" id="1433126"/>
    <lineage>
        <taxon>Bacteria</taxon>
        <taxon>Pseudomonadati</taxon>
        <taxon>Bacteroidota</taxon>
        <taxon>Bacteroidia</taxon>
        <taxon>Bacteroidales</taxon>
        <taxon>Rikenellaceae</taxon>
        <taxon>Mucinivorans</taxon>
    </lineage>
</organism>
<gene>
    <name evidence="1" type="ORF">BN938_1649</name>
</gene>
<sequence length="37" mass="4315">MINWVDLEMFGRDDLRSHVSLKKNNPNDTEHKISCGN</sequence>
<dbReference type="AlphaFoldDB" id="A0A060RDE2"/>
<name>A0A060RDE2_9BACT</name>
<dbReference type="HOGENOM" id="CLU_3346051_0_0_10"/>
<dbReference type="Proteomes" id="UP000027616">
    <property type="component" value="Chromosome I"/>
</dbReference>
<accession>A0A060RDE2</accession>